<dbReference type="EMBL" id="QXGD01001445">
    <property type="protein sequence ID" value="KAE9205970.1"/>
    <property type="molecule type" value="Genomic_DNA"/>
</dbReference>
<dbReference type="EMBL" id="QXFZ01002506">
    <property type="protein sequence ID" value="KAE9076428.1"/>
    <property type="molecule type" value="Genomic_DNA"/>
</dbReference>
<evidence type="ECO:0000313" key="4">
    <source>
        <dbReference type="EMBL" id="KAE9094191.1"/>
    </source>
</evidence>
<dbReference type="Proteomes" id="UP000437068">
    <property type="component" value="Unassembled WGS sequence"/>
</dbReference>
<keyword evidence="10" id="KW-1185">Reference proteome</keyword>
<dbReference type="EMBL" id="QXGC01002589">
    <property type="protein sequence ID" value="KAE9184158.1"/>
    <property type="molecule type" value="Genomic_DNA"/>
</dbReference>
<dbReference type="Proteomes" id="UP000476176">
    <property type="component" value="Unassembled WGS sequence"/>
</dbReference>
<dbReference type="Proteomes" id="UP000440367">
    <property type="component" value="Unassembled WGS sequence"/>
</dbReference>
<organism evidence="6 10">
    <name type="scientific">Phytophthora fragariae</name>
    <dbReference type="NCBI Taxonomy" id="53985"/>
    <lineage>
        <taxon>Eukaryota</taxon>
        <taxon>Sar</taxon>
        <taxon>Stramenopiles</taxon>
        <taxon>Oomycota</taxon>
        <taxon>Peronosporomycetes</taxon>
        <taxon>Peronosporales</taxon>
        <taxon>Peronosporaceae</taxon>
        <taxon>Phytophthora</taxon>
    </lineage>
</organism>
<dbReference type="Proteomes" id="UP000440732">
    <property type="component" value="Unassembled WGS sequence"/>
</dbReference>
<evidence type="ECO:0000313" key="6">
    <source>
        <dbReference type="EMBL" id="KAE9198826.1"/>
    </source>
</evidence>
<dbReference type="Proteomes" id="UP000433483">
    <property type="component" value="Unassembled WGS sequence"/>
</dbReference>
<dbReference type="EMBL" id="QXGB01001019">
    <property type="protein sequence ID" value="KAE9198826.1"/>
    <property type="molecule type" value="Genomic_DNA"/>
</dbReference>
<evidence type="ECO:0000313" key="10">
    <source>
        <dbReference type="Proteomes" id="UP000433483"/>
    </source>
</evidence>
<accession>A0A6A3X9N1</accession>
<evidence type="ECO:0000313" key="14">
    <source>
        <dbReference type="Proteomes" id="UP000441208"/>
    </source>
</evidence>
<evidence type="ECO:0000313" key="9">
    <source>
        <dbReference type="Proteomes" id="UP000429523"/>
    </source>
</evidence>
<evidence type="ECO:0000313" key="3">
    <source>
        <dbReference type="EMBL" id="KAE9076428.1"/>
    </source>
</evidence>
<dbReference type="Proteomes" id="UP000441208">
    <property type="component" value="Unassembled WGS sequence"/>
</dbReference>
<comment type="caution">
    <text evidence="6">The sequence shown here is derived from an EMBL/GenBank/DDBJ whole genome shotgun (WGS) entry which is preliminary data.</text>
</comment>
<evidence type="ECO:0000313" key="12">
    <source>
        <dbReference type="Proteomes" id="UP000440367"/>
    </source>
</evidence>
<reference evidence="9 10" key="1">
    <citation type="submission" date="2018-08" db="EMBL/GenBank/DDBJ databases">
        <title>Genomic investigation of the strawberry pathogen Phytophthora fragariae indicates pathogenicity is determined by transcriptional variation in three key races.</title>
        <authorList>
            <person name="Adams T.M."/>
            <person name="Armitage A.D."/>
            <person name="Sobczyk M.K."/>
            <person name="Bates H.J."/>
            <person name="Dunwell J.M."/>
            <person name="Nellist C.F."/>
            <person name="Harrison R.J."/>
        </authorList>
    </citation>
    <scope>NUCLEOTIDE SEQUENCE [LARGE SCALE GENOMIC DNA]</scope>
    <source>
        <strain evidence="8 11">A4</strain>
        <strain evidence="7 12">BC-1</strain>
        <strain evidence="5 15">BC-23</strain>
        <strain evidence="6 10">NOV-27</strain>
        <strain evidence="4 13">NOV-5</strain>
        <strain evidence="3 14">NOV-71</strain>
        <strain evidence="1 9">NOV-9</strain>
        <strain evidence="2 16">ONT-3</strain>
    </source>
</reference>
<sequence>MPCHGTPHLSSRGGTDDIGLIGVRFATKCHTEQQAAQEHPLKQQPNKACQDCNSVIYSCAIVRSCYLYAASTTHRRCIGKRVCGNIL</sequence>
<protein>
    <submittedName>
        <fullName evidence="6">Uncharacterized protein</fullName>
    </submittedName>
</protein>
<gene>
    <name evidence="8" type="ORF">PF001_g24006</name>
    <name evidence="7" type="ORF">PF002_g20154</name>
    <name evidence="5" type="ORF">PF004_g23742</name>
    <name evidence="6" type="ORF">PF005_g15987</name>
    <name evidence="4" type="ORF">PF006_g24276</name>
    <name evidence="3" type="ORF">PF007_g24629</name>
    <name evidence="1" type="ORF">PF009_g24110</name>
    <name evidence="2" type="ORF">PF010_g24313</name>
</gene>
<evidence type="ECO:0000313" key="16">
    <source>
        <dbReference type="Proteomes" id="UP000488956"/>
    </source>
</evidence>
<dbReference type="Proteomes" id="UP000429523">
    <property type="component" value="Unassembled WGS sequence"/>
</dbReference>
<evidence type="ECO:0000313" key="11">
    <source>
        <dbReference type="Proteomes" id="UP000437068"/>
    </source>
</evidence>
<dbReference type="AlphaFoldDB" id="A0A6A3X9N1"/>
<dbReference type="EMBL" id="QXGF01002208">
    <property type="protein sequence ID" value="KAE8925689.1"/>
    <property type="molecule type" value="Genomic_DNA"/>
</dbReference>
<evidence type="ECO:0000313" key="2">
    <source>
        <dbReference type="EMBL" id="KAE9075411.1"/>
    </source>
</evidence>
<proteinExistence type="predicted"/>
<dbReference type="Proteomes" id="UP000488956">
    <property type="component" value="Unassembled WGS sequence"/>
</dbReference>
<dbReference type="EMBL" id="QXGE01002553">
    <property type="protein sequence ID" value="KAE9280924.1"/>
    <property type="molecule type" value="Genomic_DNA"/>
</dbReference>
<evidence type="ECO:0000313" key="1">
    <source>
        <dbReference type="EMBL" id="KAE8925689.1"/>
    </source>
</evidence>
<evidence type="ECO:0000313" key="13">
    <source>
        <dbReference type="Proteomes" id="UP000440732"/>
    </source>
</evidence>
<evidence type="ECO:0000313" key="15">
    <source>
        <dbReference type="Proteomes" id="UP000476176"/>
    </source>
</evidence>
<evidence type="ECO:0000313" key="8">
    <source>
        <dbReference type="EMBL" id="KAE9280924.1"/>
    </source>
</evidence>
<evidence type="ECO:0000313" key="7">
    <source>
        <dbReference type="EMBL" id="KAE9205970.1"/>
    </source>
</evidence>
<dbReference type="EMBL" id="QXGA01002643">
    <property type="protein sequence ID" value="KAE9094191.1"/>
    <property type="molecule type" value="Genomic_DNA"/>
</dbReference>
<evidence type="ECO:0000313" key="5">
    <source>
        <dbReference type="EMBL" id="KAE9184158.1"/>
    </source>
</evidence>
<dbReference type="EMBL" id="QXFX01002602">
    <property type="protein sequence ID" value="KAE9075411.1"/>
    <property type="molecule type" value="Genomic_DNA"/>
</dbReference>
<name>A0A6A3X9N1_9STRA</name>